<name>A0A846H8M8_9CYAN</name>
<evidence type="ECO:0000313" key="2">
    <source>
        <dbReference type="EMBL" id="NEU73675.1"/>
    </source>
</evidence>
<reference evidence="2 3" key="1">
    <citation type="journal article" date="2015" name="Genome Announc.">
        <title>Draft Genome Sequence of Cyanobacterium Hassallia byssoidea Strain VB512170, Isolated from Monuments in India.</title>
        <authorList>
            <person name="Singh D."/>
            <person name="Chandrababunaidu M.M."/>
            <person name="Panda A."/>
            <person name="Sen D."/>
            <person name="Bhattacharyya S."/>
            <person name="Adhikary S.P."/>
            <person name="Tripathy S."/>
        </authorList>
    </citation>
    <scope>NUCLEOTIDE SEQUENCE [LARGE SCALE GENOMIC DNA]</scope>
    <source>
        <strain evidence="2 3">VB512170</strain>
    </source>
</reference>
<dbReference type="EMBL" id="JTCM02000027">
    <property type="protein sequence ID" value="NEU73675.1"/>
    <property type="molecule type" value="Genomic_DNA"/>
</dbReference>
<proteinExistence type="predicted"/>
<protein>
    <submittedName>
        <fullName evidence="2">Uncharacterized protein</fullName>
    </submittedName>
</protein>
<gene>
    <name evidence="2" type="ORF">PI95_014185</name>
</gene>
<evidence type="ECO:0000313" key="3">
    <source>
        <dbReference type="Proteomes" id="UP000031549"/>
    </source>
</evidence>
<dbReference type="AlphaFoldDB" id="A0A846H8M8"/>
<feature type="transmembrane region" description="Helical" evidence="1">
    <location>
        <begin position="12"/>
        <end position="34"/>
    </location>
</feature>
<accession>A0A846H8M8</accession>
<keyword evidence="1" id="KW-1133">Transmembrane helix</keyword>
<dbReference type="Proteomes" id="UP000031549">
    <property type="component" value="Unassembled WGS sequence"/>
</dbReference>
<keyword evidence="1" id="KW-0812">Transmembrane</keyword>
<dbReference type="RefSeq" id="WP_039748406.1">
    <property type="nucleotide sequence ID" value="NZ_JTCM02000027.1"/>
</dbReference>
<comment type="caution">
    <text evidence="2">The sequence shown here is derived from an EMBL/GenBank/DDBJ whole genome shotgun (WGS) entry which is preliminary data.</text>
</comment>
<evidence type="ECO:0000256" key="1">
    <source>
        <dbReference type="SAM" id="Phobius"/>
    </source>
</evidence>
<sequence>MQNWNLSTKIIASYSVLIAVMAGTLASGMYWQLYSSQRQAIRNRLLAIVSLAVPQIDSDYHGLIVKQGDRTSAFYKINQDRLVAIQATSQDIKRIYTVRQQPNKKFVYVLNYDPSDQGKSVLIGMDYIKLLDDLEAAVARNAPFV</sequence>
<keyword evidence="1" id="KW-0472">Membrane</keyword>
<keyword evidence="3" id="KW-1185">Reference proteome</keyword>
<organism evidence="2 3">
    <name type="scientific">Hassallia byssoidea VB512170</name>
    <dbReference type="NCBI Taxonomy" id="1304833"/>
    <lineage>
        <taxon>Bacteria</taxon>
        <taxon>Bacillati</taxon>
        <taxon>Cyanobacteriota</taxon>
        <taxon>Cyanophyceae</taxon>
        <taxon>Nostocales</taxon>
        <taxon>Tolypothrichaceae</taxon>
        <taxon>Hassallia</taxon>
    </lineage>
</organism>